<feature type="region of interest" description="Disordered" evidence="2">
    <location>
        <begin position="184"/>
        <end position="247"/>
    </location>
</feature>
<feature type="compositionally biased region" description="Basic and acidic residues" evidence="2">
    <location>
        <begin position="198"/>
        <end position="213"/>
    </location>
</feature>
<comment type="caution">
    <text evidence="3">The sequence shown here is derived from an EMBL/GenBank/DDBJ whole genome shotgun (WGS) entry which is preliminary data.</text>
</comment>
<dbReference type="Proteomes" id="UP000708208">
    <property type="component" value="Unassembled WGS sequence"/>
</dbReference>
<feature type="region of interest" description="Disordered" evidence="2">
    <location>
        <begin position="62"/>
        <end position="119"/>
    </location>
</feature>
<dbReference type="EMBL" id="CAJVCH010247194">
    <property type="protein sequence ID" value="CAG7733335.1"/>
    <property type="molecule type" value="Genomic_DNA"/>
</dbReference>
<evidence type="ECO:0000256" key="2">
    <source>
        <dbReference type="SAM" id="MobiDB-lite"/>
    </source>
</evidence>
<evidence type="ECO:0000313" key="4">
    <source>
        <dbReference type="Proteomes" id="UP000708208"/>
    </source>
</evidence>
<sequence length="256" mass="29213">MGSIKLEKIPIIPSVGRLLETVILSLEEKAEENHRVQIQVANTQEKQSELEKNFQELSIRIFMDESSSDSENEKLRDQEVTTDYDEETDVQDTDDENKTGQRTTMDKNFEDSQNIQEPKNLVAKVETPKLGCQKYLFPIIDEPVPPTPTGSCRNAGSYSQLNESQTDSSQEFFIPVSKPRKVPLRRKRSSILGSGEVKSIETTKELKELKPNDPPELIESEESEYKKSRADEDQRPAHSSPDNDDILNQIFTFYSQ</sequence>
<feature type="compositionally biased region" description="Basic and acidic residues" evidence="2">
    <location>
        <begin position="96"/>
        <end position="110"/>
    </location>
</feature>
<organism evidence="3 4">
    <name type="scientific">Allacma fusca</name>
    <dbReference type="NCBI Taxonomy" id="39272"/>
    <lineage>
        <taxon>Eukaryota</taxon>
        <taxon>Metazoa</taxon>
        <taxon>Ecdysozoa</taxon>
        <taxon>Arthropoda</taxon>
        <taxon>Hexapoda</taxon>
        <taxon>Collembola</taxon>
        <taxon>Symphypleona</taxon>
        <taxon>Sminthuridae</taxon>
        <taxon>Allacma</taxon>
    </lineage>
</organism>
<evidence type="ECO:0000313" key="3">
    <source>
        <dbReference type="EMBL" id="CAG7733335.1"/>
    </source>
</evidence>
<feature type="compositionally biased region" description="Acidic residues" evidence="2">
    <location>
        <begin position="80"/>
        <end position="95"/>
    </location>
</feature>
<evidence type="ECO:0000256" key="1">
    <source>
        <dbReference type="SAM" id="Coils"/>
    </source>
</evidence>
<proteinExistence type="predicted"/>
<name>A0A8J2K5I5_9HEXA</name>
<feature type="compositionally biased region" description="Polar residues" evidence="2">
    <location>
        <begin position="149"/>
        <end position="171"/>
    </location>
</feature>
<keyword evidence="4" id="KW-1185">Reference proteome</keyword>
<feature type="coiled-coil region" evidence="1">
    <location>
        <begin position="26"/>
        <end position="60"/>
    </location>
</feature>
<gene>
    <name evidence="3" type="ORF">AFUS01_LOCUS21786</name>
</gene>
<protein>
    <submittedName>
        <fullName evidence="3">Uncharacterized protein</fullName>
    </submittedName>
</protein>
<accession>A0A8J2K5I5</accession>
<dbReference type="AlphaFoldDB" id="A0A8J2K5I5"/>
<feature type="compositionally biased region" description="Basic and acidic residues" evidence="2">
    <location>
        <begin position="223"/>
        <end position="236"/>
    </location>
</feature>
<feature type="region of interest" description="Disordered" evidence="2">
    <location>
        <begin position="144"/>
        <end position="172"/>
    </location>
</feature>
<reference evidence="3" key="1">
    <citation type="submission" date="2021-06" db="EMBL/GenBank/DDBJ databases">
        <authorList>
            <person name="Hodson N. C."/>
            <person name="Mongue J. A."/>
            <person name="Jaron S. K."/>
        </authorList>
    </citation>
    <scope>NUCLEOTIDE SEQUENCE</scope>
</reference>
<keyword evidence="1" id="KW-0175">Coiled coil</keyword>